<dbReference type="InterPro" id="IPR036514">
    <property type="entry name" value="SGNH_hydro_sf"/>
</dbReference>
<organism evidence="1 2">
    <name type="scientific">Paraburkholderia fungorum</name>
    <dbReference type="NCBI Taxonomy" id="134537"/>
    <lineage>
        <taxon>Bacteria</taxon>
        <taxon>Pseudomonadati</taxon>
        <taxon>Pseudomonadota</taxon>
        <taxon>Betaproteobacteria</taxon>
        <taxon>Burkholderiales</taxon>
        <taxon>Burkholderiaceae</taxon>
        <taxon>Paraburkholderia</taxon>
    </lineage>
</organism>
<proteinExistence type="predicted"/>
<dbReference type="RefSeq" id="WP_074763660.1">
    <property type="nucleotide sequence ID" value="NZ_FNKP01000001.1"/>
</dbReference>
<dbReference type="CDD" id="cd07501">
    <property type="entry name" value="HAD_MDP-1_like"/>
    <property type="match status" value="1"/>
</dbReference>
<dbReference type="SUPFAM" id="SSF56784">
    <property type="entry name" value="HAD-like"/>
    <property type="match status" value="1"/>
</dbReference>
<gene>
    <name evidence="1" type="ORF">SAMN05443245_1442</name>
</gene>
<dbReference type="OrthoDB" id="323926at2"/>
<dbReference type="AlphaFoldDB" id="A0A1H1B0Y1"/>
<dbReference type="InterPro" id="IPR010037">
    <property type="entry name" value="FkbH_domain"/>
</dbReference>
<dbReference type="NCBIfam" id="TIGR01686">
    <property type="entry name" value="FkbH"/>
    <property type="match status" value="1"/>
</dbReference>
<protein>
    <submittedName>
        <fullName evidence="1">HAD-superfamily phosphatase, subfamily IIIC/FkbH-like domain-containing protein</fullName>
    </submittedName>
</protein>
<dbReference type="EMBL" id="FNKP01000001">
    <property type="protein sequence ID" value="SDQ45563.1"/>
    <property type="molecule type" value="Genomic_DNA"/>
</dbReference>
<dbReference type="NCBIfam" id="TIGR01681">
    <property type="entry name" value="HAD-SF-IIIC"/>
    <property type="match status" value="1"/>
</dbReference>
<keyword evidence="2" id="KW-1185">Reference proteome</keyword>
<dbReference type="GO" id="GO:0016788">
    <property type="term" value="F:hydrolase activity, acting on ester bonds"/>
    <property type="evidence" value="ECO:0007669"/>
    <property type="project" value="UniProtKB-ARBA"/>
</dbReference>
<accession>A0A1H1B0Y1</accession>
<evidence type="ECO:0000313" key="1">
    <source>
        <dbReference type="EMBL" id="SDQ45563.1"/>
    </source>
</evidence>
<dbReference type="Proteomes" id="UP000183487">
    <property type="component" value="Unassembled WGS sequence"/>
</dbReference>
<dbReference type="InterPro" id="IPR036412">
    <property type="entry name" value="HAD-like_sf"/>
</dbReference>
<dbReference type="InterPro" id="IPR010033">
    <property type="entry name" value="HAD_SF_ppase_IIIC"/>
</dbReference>
<dbReference type="Gene3D" id="3.40.50.1000">
    <property type="entry name" value="HAD superfamily/HAD-like"/>
    <property type="match status" value="1"/>
</dbReference>
<name>A0A1H1B0Y1_9BURK</name>
<evidence type="ECO:0000313" key="2">
    <source>
        <dbReference type="Proteomes" id="UP000183487"/>
    </source>
</evidence>
<reference evidence="2" key="1">
    <citation type="submission" date="2016-10" db="EMBL/GenBank/DDBJ databases">
        <authorList>
            <person name="Varghese N."/>
        </authorList>
    </citation>
    <scope>NUCLEOTIDE SEQUENCE [LARGE SCALE GENOMIC DNA]</scope>
    <source>
        <strain evidence="2">GAS106B</strain>
    </source>
</reference>
<sequence>MPELTWLPRTPDWTQRLDALPREHAPDWSALVQLAGDNLDFLQTGKLDKRLVKAFGATPPDALATPPLRLAVLGSSTVDQLLPGLRVGALRHRMWTQLYVPAYGQAMRESLDPASGLYAFAPNVVLFAFDAPYLIGDDTAGLSAAQADARVERIVGDLRALWLRVRERTDAQLIQQTLMPTLLPLMGDNEARLPGAPLNLLRRVNAALREAAHEAGVDLLALDDACARDGLAAWHDARLWLRAKQDVSPAAAPMYGERVARLVAARRGASAKCLVLDLDNTLWGGVIGDDGLAGIVLGQGSAEGEAYAAFQRYARDLTRRGIILAVCSKNDEANALLPFDQHPEMVLKRADIACFVANWQDKASNLRTIAQRLNIGLDALVFADDNPFERNLVREHLPMVRVPEMPEDPAFYAVTLAQSGWFESVALTGEDRERAAQYQANQQREAQRETERESGGDLASYLAGLGMVLEWNTFNSTDLPRIVQLIGKTNQFNLTTRRHGEAEVQAMMRDPRAVTLHFRLKDRFGDNGIIAIVAALPDTGGDANEGDWRIDTWLMSCRVLGREVERATLGVLADAARQVGARRLIGEYLPTPKNGMVQDHYSGLGFAPLASSPDATHWVLDLAGFTPSHVPMQIRSMQ</sequence>
<dbReference type="InterPro" id="IPR023214">
    <property type="entry name" value="HAD_sf"/>
</dbReference>
<dbReference type="Gene3D" id="3.40.50.1110">
    <property type="entry name" value="SGNH hydrolase"/>
    <property type="match status" value="1"/>
</dbReference>
<dbReference type="InterPro" id="IPR035679">
    <property type="entry name" value="MDP-1_euk"/>
</dbReference>